<protein>
    <recommendedName>
        <fullName evidence="7">Recombination protein RecR</fullName>
    </recommendedName>
</protein>
<comment type="function">
    <text evidence="7">May play a role in DNA repair. It seems to be involved in an RecBC-independent recombinational process of DNA repair. It may act with RecF and RecO.</text>
</comment>
<dbReference type="GO" id="GO:0008270">
    <property type="term" value="F:zinc ion binding"/>
    <property type="evidence" value="ECO:0007669"/>
    <property type="project" value="UniProtKB-KW"/>
</dbReference>
<accession>A0A1G2EG89</accession>
<comment type="similarity">
    <text evidence="7">Belongs to the RecR family.</text>
</comment>
<keyword evidence="2 7" id="KW-0227">DNA damage</keyword>
<comment type="caution">
    <text evidence="9">The sequence shown here is derived from an EMBL/GenBank/DDBJ whole genome shotgun (WGS) entry which is preliminary data.</text>
</comment>
<evidence type="ECO:0000256" key="1">
    <source>
        <dbReference type="ARBA" id="ARBA00022723"/>
    </source>
</evidence>
<dbReference type="SUPFAM" id="SSF111304">
    <property type="entry name" value="Recombination protein RecR"/>
    <property type="match status" value="1"/>
</dbReference>
<dbReference type="NCBIfam" id="TIGR00615">
    <property type="entry name" value="recR"/>
    <property type="match status" value="1"/>
</dbReference>
<proteinExistence type="inferred from homology"/>
<dbReference type="PANTHER" id="PTHR30446:SF0">
    <property type="entry name" value="RECOMBINATION PROTEIN RECR"/>
    <property type="match status" value="1"/>
</dbReference>
<dbReference type="GO" id="GO:0006281">
    <property type="term" value="P:DNA repair"/>
    <property type="evidence" value="ECO:0007669"/>
    <property type="project" value="UniProtKB-UniRule"/>
</dbReference>
<dbReference type="SMART" id="SM00493">
    <property type="entry name" value="TOPRIM"/>
    <property type="match status" value="1"/>
</dbReference>
<dbReference type="Pfam" id="PF13662">
    <property type="entry name" value="Toprim_4"/>
    <property type="match status" value="1"/>
</dbReference>
<dbReference type="AlphaFoldDB" id="A0A1G2EG89"/>
<keyword evidence="1 7" id="KW-0479">Metal-binding</keyword>
<dbReference type="InterPro" id="IPR023627">
    <property type="entry name" value="Rcmb_RecR"/>
</dbReference>
<dbReference type="STRING" id="1801672.A2896_02205"/>
<feature type="domain" description="Toprim" evidence="8">
    <location>
        <begin position="81"/>
        <end position="176"/>
    </location>
</feature>
<keyword evidence="5 7" id="KW-0233">DNA recombination</keyword>
<dbReference type="GO" id="GO:0003677">
    <property type="term" value="F:DNA binding"/>
    <property type="evidence" value="ECO:0007669"/>
    <property type="project" value="UniProtKB-UniRule"/>
</dbReference>
<sequence length="197" mass="22252">MHSPSIQKLINLFAKFPTIGPRTASRFVFYLLKLQKEEAAEISQTILAVKEKVKLCSFCFNPFEGEGQLCEICADPRRDKALLCVIEKETDLLPIEKTKKYHGRYFILGGTVAMLKKEDIEKLRTKELVERIQGSLIQEIIIAVNPTTEGEATALYLERVLRPLNKKTTRLGRGLPVGAELEYADEETLSAALEGRR</sequence>
<dbReference type="Proteomes" id="UP000178647">
    <property type="component" value="Unassembled WGS sequence"/>
</dbReference>
<evidence type="ECO:0000256" key="7">
    <source>
        <dbReference type="HAMAP-Rule" id="MF_00017"/>
    </source>
</evidence>
<gene>
    <name evidence="7" type="primary">recR</name>
    <name evidence="9" type="ORF">A2896_02205</name>
</gene>
<dbReference type="Gene3D" id="1.10.8.420">
    <property type="entry name" value="RecR Domain 1"/>
    <property type="match status" value="1"/>
</dbReference>
<evidence type="ECO:0000256" key="4">
    <source>
        <dbReference type="ARBA" id="ARBA00022833"/>
    </source>
</evidence>
<keyword evidence="6 7" id="KW-0234">DNA repair</keyword>
<evidence type="ECO:0000313" key="9">
    <source>
        <dbReference type="EMBL" id="OGZ24795.1"/>
    </source>
</evidence>
<name>A0A1G2EG89_9BACT</name>
<dbReference type="Gene3D" id="6.10.250.240">
    <property type="match status" value="1"/>
</dbReference>
<organism evidence="9 10">
    <name type="scientific">Candidatus Nealsonbacteria bacterium RIFCSPLOWO2_01_FULL_43_32</name>
    <dbReference type="NCBI Taxonomy" id="1801672"/>
    <lineage>
        <taxon>Bacteria</taxon>
        <taxon>Candidatus Nealsoniibacteriota</taxon>
    </lineage>
</organism>
<dbReference type="InterPro" id="IPR000093">
    <property type="entry name" value="DNA_Rcmb_RecR"/>
</dbReference>
<reference evidence="9 10" key="1">
    <citation type="journal article" date="2016" name="Nat. Commun.">
        <title>Thousands of microbial genomes shed light on interconnected biogeochemical processes in an aquifer system.</title>
        <authorList>
            <person name="Anantharaman K."/>
            <person name="Brown C.T."/>
            <person name="Hug L.A."/>
            <person name="Sharon I."/>
            <person name="Castelle C.J."/>
            <person name="Probst A.J."/>
            <person name="Thomas B.C."/>
            <person name="Singh A."/>
            <person name="Wilkins M.J."/>
            <person name="Karaoz U."/>
            <person name="Brodie E.L."/>
            <person name="Williams K.H."/>
            <person name="Hubbard S.S."/>
            <person name="Banfield J.F."/>
        </authorList>
    </citation>
    <scope>NUCLEOTIDE SEQUENCE [LARGE SCALE GENOMIC DNA]</scope>
</reference>
<dbReference type="GO" id="GO:0006310">
    <property type="term" value="P:DNA recombination"/>
    <property type="evidence" value="ECO:0007669"/>
    <property type="project" value="UniProtKB-UniRule"/>
</dbReference>
<evidence type="ECO:0000259" key="8">
    <source>
        <dbReference type="PROSITE" id="PS50880"/>
    </source>
</evidence>
<dbReference type="CDD" id="cd01025">
    <property type="entry name" value="TOPRIM_recR"/>
    <property type="match status" value="1"/>
</dbReference>
<evidence type="ECO:0000256" key="3">
    <source>
        <dbReference type="ARBA" id="ARBA00022771"/>
    </source>
</evidence>
<dbReference type="Pfam" id="PF21176">
    <property type="entry name" value="RecR_HhH"/>
    <property type="match status" value="1"/>
</dbReference>
<evidence type="ECO:0000256" key="2">
    <source>
        <dbReference type="ARBA" id="ARBA00022763"/>
    </source>
</evidence>
<dbReference type="InterPro" id="IPR006171">
    <property type="entry name" value="TOPRIM_dom"/>
</dbReference>
<keyword evidence="3 7" id="KW-0863">Zinc-finger</keyword>
<evidence type="ECO:0000313" key="10">
    <source>
        <dbReference type="Proteomes" id="UP000178647"/>
    </source>
</evidence>
<dbReference type="PANTHER" id="PTHR30446">
    <property type="entry name" value="RECOMBINATION PROTEIN RECR"/>
    <property type="match status" value="1"/>
</dbReference>
<dbReference type="EMBL" id="MHMH01000005">
    <property type="protein sequence ID" value="OGZ24795.1"/>
    <property type="molecule type" value="Genomic_DNA"/>
</dbReference>
<dbReference type="InterPro" id="IPR034137">
    <property type="entry name" value="TOPRIM_RecR"/>
</dbReference>
<keyword evidence="4 7" id="KW-0862">Zinc</keyword>
<evidence type="ECO:0000256" key="5">
    <source>
        <dbReference type="ARBA" id="ARBA00023172"/>
    </source>
</evidence>
<dbReference type="HAMAP" id="MF_00017">
    <property type="entry name" value="RecR"/>
    <property type="match status" value="1"/>
</dbReference>
<evidence type="ECO:0000256" key="6">
    <source>
        <dbReference type="ARBA" id="ARBA00023204"/>
    </source>
</evidence>
<dbReference type="PROSITE" id="PS50880">
    <property type="entry name" value="TOPRIM"/>
    <property type="match status" value="1"/>
</dbReference>
<dbReference type="Gene3D" id="3.40.1360.10">
    <property type="match status" value="1"/>
</dbReference>
<comment type="caution">
    <text evidence="7">Lacks conserved residue(s) required for the propagation of feature annotation.</text>
</comment>
<dbReference type="Pfam" id="PF21175">
    <property type="entry name" value="RecR_C"/>
    <property type="match status" value="1"/>
</dbReference>